<comment type="pathway">
    <text evidence="4">Cofactor biosynthesis; adenosylcobalamin biosynthesis; adenosylcobalamin from cob(II)yrinate a,c-diamide: step 2/7.</text>
</comment>
<dbReference type="GO" id="GO:0008817">
    <property type="term" value="F:corrinoid adenosyltransferase activity"/>
    <property type="evidence" value="ECO:0007669"/>
    <property type="project" value="UniProtKB-UniRule"/>
</dbReference>
<dbReference type="PANTHER" id="PTHR12213:SF0">
    <property type="entry name" value="CORRINOID ADENOSYLTRANSFERASE MMAB"/>
    <property type="match status" value="1"/>
</dbReference>
<evidence type="ECO:0000313" key="6">
    <source>
        <dbReference type="EMBL" id="OHA58727.1"/>
    </source>
</evidence>
<dbReference type="AlphaFoldDB" id="A0A1G2QDX9"/>
<dbReference type="PANTHER" id="PTHR12213">
    <property type="entry name" value="CORRINOID ADENOSYLTRANSFERASE"/>
    <property type="match status" value="1"/>
</dbReference>
<evidence type="ECO:0000256" key="4">
    <source>
        <dbReference type="RuleBase" id="RU366026"/>
    </source>
</evidence>
<organism evidence="6 7">
    <name type="scientific">Candidatus Vogelbacteria bacterium RIFOXYB1_FULL_42_16</name>
    <dbReference type="NCBI Taxonomy" id="1802436"/>
    <lineage>
        <taxon>Bacteria</taxon>
        <taxon>Candidatus Vogeliibacteriota</taxon>
    </lineage>
</organism>
<keyword evidence="3 4" id="KW-0067">ATP-binding</keyword>
<proteinExistence type="inferred from homology"/>
<evidence type="ECO:0000259" key="5">
    <source>
        <dbReference type="Pfam" id="PF01923"/>
    </source>
</evidence>
<dbReference type="SUPFAM" id="SSF89028">
    <property type="entry name" value="Cobalamin adenosyltransferase-like"/>
    <property type="match status" value="1"/>
</dbReference>
<comment type="similarity">
    <text evidence="4">Belongs to the Cob(I)alamin adenosyltransferase family.</text>
</comment>
<dbReference type="EC" id="2.5.1.17" evidence="4"/>
<keyword evidence="2 4" id="KW-0547">Nucleotide-binding</keyword>
<dbReference type="Gene3D" id="1.20.1200.10">
    <property type="entry name" value="Cobalamin adenosyltransferase-like"/>
    <property type="match status" value="1"/>
</dbReference>
<dbReference type="STRING" id="1802436.A2370_02500"/>
<comment type="caution">
    <text evidence="6">The sequence shown here is derived from an EMBL/GenBank/DDBJ whole genome shotgun (WGS) entry which is preliminary data.</text>
</comment>
<dbReference type="NCBIfam" id="TIGR00636">
    <property type="entry name" value="PduO_Nterm"/>
    <property type="match status" value="1"/>
</dbReference>
<comment type="catalytic activity">
    <reaction evidence="4">
        <text>2 cob(II)alamin + reduced [electron-transfer flavoprotein] + 2 ATP = 2 adenosylcob(III)alamin + 2 triphosphate + oxidized [electron-transfer flavoprotein] + 3 H(+)</text>
        <dbReference type="Rhea" id="RHEA:28671"/>
        <dbReference type="Rhea" id="RHEA-COMP:10685"/>
        <dbReference type="Rhea" id="RHEA-COMP:10686"/>
        <dbReference type="ChEBI" id="CHEBI:15378"/>
        <dbReference type="ChEBI" id="CHEBI:16304"/>
        <dbReference type="ChEBI" id="CHEBI:18036"/>
        <dbReference type="ChEBI" id="CHEBI:18408"/>
        <dbReference type="ChEBI" id="CHEBI:30616"/>
        <dbReference type="ChEBI" id="CHEBI:57692"/>
        <dbReference type="ChEBI" id="CHEBI:58307"/>
        <dbReference type="EC" id="2.5.1.17"/>
    </reaction>
</comment>
<evidence type="ECO:0000256" key="1">
    <source>
        <dbReference type="ARBA" id="ARBA00022679"/>
    </source>
</evidence>
<dbReference type="GO" id="GO:0005524">
    <property type="term" value="F:ATP binding"/>
    <property type="evidence" value="ECO:0007669"/>
    <property type="project" value="UniProtKB-UniRule"/>
</dbReference>
<dbReference type="InterPro" id="IPR016030">
    <property type="entry name" value="CblAdoTrfase-like"/>
</dbReference>
<dbReference type="InterPro" id="IPR036451">
    <property type="entry name" value="CblAdoTrfase-like_sf"/>
</dbReference>
<gene>
    <name evidence="6" type="ORF">A2370_02500</name>
</gene>
<sequence length="151" mass="16229">MTLYTGKGDDGKTGLFGCDQRVSKSSAIAEALGCLDEINSLLGWCKVKAYEQSFKIDSADVADVIGDLQQDLFIIQAQLAGAAKNLVPEKISRLEELIGEIEKSLPPIKTFFVAGGTELSAILDHSRTVARRAERRVVSVSEEGVAKISAE</sequence>
<keyword evidence="4" id="KW-0169">Cobalamin biosynthesis</keyword>
<evidence type="ECO:0000256" key="3">
    <source>
        <dbReference type="ARBA" id="ARBA00022840"/>
    </source>
</evidence>
<protein>
    <recommendedName>
        <fullName evidence="4">Corrinoid adenosyltransferase</fullName>
        <ecNumber evidence="4">2.5.1.17</ecNumber>
    </recommendedName>
    <alternativeName>
        <fullName evidence="4">Cob(II)alamin adenosyltransferase</fullName>
    </alternativeName>
    <alternativeName>
        <fullName evidence="4">Cob(II)yrinic acid a,c-diamide adenosyltransferase</fullName>
    </alternativeName>
    <alternativeName>
        <fullName evidence="4">Cobinamide/cobalamin adenosyltransferase</fullName>
    </alternativeName>
</protein>
<name>A0A1G2QDX9_9BACT</name>
<evidence type="ECO:0000313" key="7">
    <source>
        <dbReference type="Proteomes" id="UP000176222"/>
    </source>
</evidence>
<accession>A0A1G2QDX9</accession>
<dbReference type="GO" id="GO:0009236">
    <property type="term" value="P:cobalamin biosynthetic process"/>
    <property type="evidence" value="ECO:0007669"/>
    <property type="project" value="UniProtKB-UniRule"/>
</dbReference>
<feature type="non-terminal residue" evidence="6">
    <location>
        <position position="151"/>
    </location>
</feature>
<dbReference type="Pfam" id="PF01923">
    <property type="entry name" value="Cob_adeno_trans"/>
    <property type="match status" value="1"/>
</dbReference>
<reference evidence="6 7" key="1">
    <citation type="journal article" date="2016" name="Nat. Commun.">
        <title>Thousands of microbial genomes shed light on interconnected biogeochemical processes in an aquifer system.</title>
        <authorList>
            <person name="Anantharaman K."/>
            <person name="Brown C.T."/>
            <person name="Hug L.A."/>
            <person name="Sharon I."/>
            <person name="Castelle C.J."/>
            <person name="Probst A.J."/>
            <person name="Thomas B.C."/>
            <person name="Singh A."/>
            <person name="Wilkins M.J."/>
            <person name="Karaoz U."/>
            <person name="Brodie E.L."/>
            <person name="Williams K.H."/>
            <person name="Hubbard S.S."/>
            <person name="Banfield J.F."/>
        </authorList>
    </citation>
    <scope>NUCLEOTIDE SEQUENCE [LARGE SCALE GENOMIC DNA]</scope>
</reference>
<feature type="domain" description="Cobalamin adenosyltransferase-like" evidence="5">
    <location>
        <begin position="3"/>
        <end position="144"/>
    </location>
</feature>
<dbReference type="EMBL" id="MHTH01000008">
    <property type="protein sequence ID" value="OHA58727.1"/>
    <property type="molecule type" value="Genomic_DNA"/>
</dbReference>
<dbReference type="UniPathway" id="UPA00148">
    <property type="reaction ID" value="UER00233"/>
</dbReference>
<comment type="catalytic activity">
    <reaction evidence="4">
        <text>2 cob(II)yrinate a,c diamide + reduced [electron-transfer flavoprotein] + 2 ATP = 2 adenosylcob(III)yrinate a,c-diamide + 2 triphosphate + oxidized [electron-transfer flavoprotein] + 3 H(+)</text>
        <dbReference type="Rhea" id="RHEA:11528"/>
        <dbReference type="Rhea" id="RHEA-COMP:10685"/>
        <dbReference type="Rhea" id="RHEA-COMP:10686"/>
        <dbReference type="ChEBI" id="CHEBI:15378"/>
        <dbReference type="ChEBI" id="CHEBI:18036"/>
        <dbReference type="ChEBI" id="CHEBI:30616"/>
        <dbReference type="ChEBI" id="CHEBI:57692"/>
        <dbReference type="ChEBI" id="CHEBI:58307"/>
        <dbReference type="ChEBI" id="CHEBI:58503"/>
        <dbReference type="ChEBI" id="CHEBI:58537"/>
        <dbReference type="EC" id="2.5.1.17"/>
    </reaction>
</comment>
<dbReference type="Proteomes" id="UP000176222">
    <property type="component" value="Unassembled WGS sequence"/>
</dbReference>
<evidence type="ECO:0000256" key="2">
    <source>
        <dbReference type="ARBA" id="ARBA00022741"/>
    </source>
</evidence>
<keyword evidence="1 4" id="KW-0808">Transferase</keyword>
<dbReference type="InterPro" id="IPR029499">
    <property type="entry name" value="PduO-typ"/>
</dbReference>